<proteinExistence type="predicted"/>
<dbReference type="EMBL" id="FNXF01000023">
    <property type="protein sequence ID" value="SEI12113.1"/>
    <property type="molecule type" value="Genomic_DNA"/>
</dbReference>
<sequence>MVAAVSAIAVHRSLLLHSFGAFVFICSVISWRLCRLKPKAGSSWHRLKAGMEQALLDLNTENFIVYCMNPSTAQFLLAAKQAEIKALLQLSASCQLVTGISELVHQLQRERGISNIFLASGCELFARQRQQQLQHSTSAELQLRTALEQQYIHALQPCNSSRLLSDICLALQGMDHLPALREQIQQQKITPLQATEAYSRLIAAWLAVVLESADLACDASITRVLVALFNLLQTKEYAGQERAWGAMGFASGKVSTELAERLLLLQQAQQHSAAVFLEFASSAQQQQWQQLEQSVAAKQLQQLRTMLQQLPGTTMLVPAVSDLWYQFATDRMDAMHQLMALLTADLQQLTSATVTAAQQQLQQHRHKLTELTALPGSSGLTLLIDPSMPGLYGASVLPQTTNEHSIKAPSRSFYQLLSEQAQHIRQMHTELTDVRRAIGEQKLTNRAKLLLMQYKKITEEQAYRQLQQSAMQQQCKIADVAAAVVNALHKAKEQN</sequence>
<dbReference type="STRING" id="173990.SAMN05660691_03899"/>
<dbReference type="Pfam" id="PF08376">
    <property type="entry name" value="NIT"/>
    <property type="match status" value="1"/>
</dbReference>
<keyword evidence="1" id="KW-0812">Transmembrane</keyword>
<dbReference type="PROSITE" id="PS50921">
    <property type="entry name" value="ANTAR"/>
    <property type="match status" value="1"/>
</dbReference>
<evidence type="ECO:0000256" key="1">
    <source>
        <dbReference type="SAM" id="Phobius"/>
    </source>
</evidence>
<dbReference type="GO" id="GO:0003723">
    <property type="term" value="F:RNA binding"/>
    <property type="evidence" value="ECO:0007669"/>
    <property type="project" value="InterPro"/>
</dbReference>
<dbReference type="InterPro" id="IPR005561">
    <property type="entry name" value="ANTAR"/>
</dbReference>
<dbReference type="SUPFAM" id="SSF52172">
    <property type="entry name" value="CheY-like"/>
    <property type="match status" value="1"/>
</dbReference>
<evidence type="ECO:0000259" key="2">
    <source>
        <dbReference type="PROSITE" id="PS50921"/>
    </source>
</evidence>
<reference evidence="4" key="1">
    <citation type="submission" date="2016-10" db="EMBL/GenBank/DDBJ databases">
        <authorList>
            <person name="Varghese N."/>
            <person name="Submissions S."/>
        </authorList>
    </citation>
    <scope>NUCLEOTIDE SEQUENCE [LARGE SCALE GENOMIC DNA]</scope>
    <source>
        <strain evidence="4">DSM 17616</strain>
    </source>
</reference>
<keyword evidence="1" id="KW-1133">Transmembrane helix</keyword>
<feature type="domain" description="ANTAR" evidence="2">
    <location>
        <begin position="424"/>
        <end position="485"/>
    </location>
</feature>
<gene>
    <name evidence="3" type="ORF">SAMN05660691_03899</name>
</gene>
<dbReference type="AlphaFoldDB" id="A0A1H6NB20"/>
<evidence type="ECO:0000313" key="3">
    <source>
        <dbReference type="EMBL" id="SEI12113.1"/>
    </source>
</evidence>
<protein>
    <submittedName>
        <fullName evidence="3">ANTAR domain-containing protein</fullName>
    </submittedName>
</protein>
<accession>A0A1H6NB20</accession>
<feature type="transmembrane region" description="Helical" evidence="1">
    <location>
        <begin position="14"/>
        <end position="34"/>
    </location>
</feature>
<dbReference type="Proteomes" id="UP000199371">
    <property type="component" value="Unassembled WGS sequence"/>
</dbReference>
<dbReference type="InterPro" id="IPR036388">
    <property type="entry name" value="WH-like_DNA-bd_sf"/>
</dbReference>
<dbReference type="InterPro" id="IPR013587">
    <property type="entry name" value="Nitrate/nitrite_sensing"/>
</dbReference>
<dbReference type="SMART" id="SM01012">
    <property type="entry name" value="ANTAR"/>
    <property type="match status" value="1"/>
</dbReference>
<keyword evidence="1" id="KW-0472">Membrane</keyword>
<dbReference type="InterPro" id="IPR011006">
    <property type="entry name" value="CheY-like_superfamily"/>
</dbReference>
<dbReference type="Pfam" id="PF03861">
    <property type="entry name" value="ANTAR"/>
    <property type="match status" value="1"/>
</dbReference>
<keyword evidence="4" id="KW-1185">Reference proteome</keyword>
<name>A0A1H6NB20_9GAMM</name>
<evidence type="ECO:0000313" key="4">
    <source>
        <dbReference type="Proteomes" id="UP000199371"/>
    </source>
</evidence>
<organism evidence="3 4">
    <name type="scientific">Rheinheimera pacifica</name>
    <dbReference type="NCBI Taxonomy" id="173990"/>
    <lineage>
        <taxon>Bacteria</taxon>
        <taxon>Pseudomonadati</taxon>
        <taxon>Pseudomonadota</taxon>
        <taxon>Gammaproteobacteria</taxon>
        <taxon>Chromatiales</taxon>
        <taxon>Chromatiaceae</taxon>
        <taxon>Rheinheimera</taxon>
    </lineage>
</organism>
<dbReference type="Gene3D" id="1.10.10.10">
    <property type="entry name" value="Winged helix-like DNA-binding domain superfamily/Winged helix DNA-binding domain"/>
    <property type="match status" value="1"/>
</dbReference>